<dbReference type="EMBL" id="HG805911">
    <property type="protein sequence ID" value="CDW54681.1"/>
    <property type="molecule type" value="Genomic_DNA"/>
</dbReference>
<dbReference type="SUPFAM" id="SSF54495">
    <property type="entry name" value="UBC-like"/>
    <property type="match status" value="1"/>
</dbReference>
<proteinExistence type="predicted"/>
<dbReference type="GO" id="GO:0032446">
    <property type="term" value="P:protein modification by small protein conjugation"/>
    <property type="evidence" value="ECO:0007669"/>
    <property type="project" value="UniProtKB-ARBA"/>
</dbReference>
<sequence length="154" mass="18008">MSVEVPRNFRLLDELEEGQKGKSDGTISWGLDDDEDMTLSLWRCVVIGPHRTPFESRMYSLAIECGENYPNEPPTVRFISKINMNGVNSTNGLVRRHLCWSLQVDSRYMTILSQWQKNYTIRHVLEEIRRIMSFKENQRLEQPPEGSLYTQPMV</sequence>
<evidence type="ECO:0000256" key="1">
    <source>
        <dbReference type="ARBA" id="ARBA00022786"/>
    </source>
</evidence>
<dbReference type="AlphaFoldDB" id="A0A077Z3U1"/>
<keyword evidence="4" id="KW-1185">Reference proteome</keyword>
<dbReference type="InterPro" id="IPR050113">
    <property type="entry name" value="Ub_conjugating_enzyme"/>
</dbReference>
<dbReference type="PANTHER" id="PTHR24067">
    <property type="entry name" value="UBIQUITIN-CONJUGATING ENZYME E2"/>
    <property type="match status" value="1"/>
</dbReference>
<dbReference type="OrthoDB" id="6508832at2759"/>
<accession>A0A077Z3U1</accession>
<dbReference type="InterPro" id="IPR016135">
    <property type="entry name" value="UBQ-conjugating_enzyme/RWD"/>
</dbReference>
<dbReference type="SMART" id="SM00212">
    <property type="entry name" value="UBCc"/>
    <property type="match status" value="1"/>
</dbReference>
<dbReference type="PROSITE" id="PS50127">
    <property type="entry name" value="UBC_2"/>
    <property type="match status" value="1"/>
</dbReference>
<organism evidence="3 4">
    <name type="scientific">Trichuris trichiura</name>
    <name type="common">Whipworm</name>
    <name type="synonym">Trichocephalus trichiurus</name>
    <dbReference type="NCBI Taxonomy" id="36087"/>
    <lineage>
        <taxon>Eukaryota</taxon>
        <taxon>Metazoa</taxon>
        <taxon>Ecdysozoa</taxon>
        <taxon>Nematoda</taxon>
        <taxon>Enoplea</taxon>
        <taxon>Dorylaimia</taxon>
        <taxon>Trichinellida</taxon>
        <taxon>Trichuridae</taxon>
        <taxon>Trichuris</taxon>
    </lineage>
</organism>
<dbReference type="FunFam" id="3.10.110.10:FF:000026">
    <property type="entry name" value="Ubiquitin-conjugating enzyme E2 variant"/>
    <property type="match status" value="1"/>
</dbReference>
<dbReference type="CDD" id="cd23807">
    <property type="entry name" value="UEV_UBE2V"/>
    <property type="match status" value="1"/>
</dbReference>
<dbReference type="Gene3D" id="3.10.110.10">
    <property type="entry name" value="Ubiquitin Conjugating Enzyme"/>
    <property type="match status" value="1"/>
</dbReference>
<evidence type="ECO:0000259" key="2">
    <source>
        <dbReference type="PROSITE" id="PS50127"/>
    </source>
</evidence>
<evidence type="ECO:0000313" key="4">
    <source>
        <dbReference type="Proteomes" id="UP000030665"/>
    </source>
</evidence>
<name>A0A077Z3U1_TRITR</name>
<gene>
    <name evidence="3" type="ORF">TTRE_0000295101</name>
</gene>
<reference evidence="3" key="1">
    <citation type="submission" date="2014-01" db="EMBL/GenBank/DDBJ databases">
        <authorList>
            <person name="Aslett M."/>
        </authorList>
    </citation>
    <scope>NUCLEOTIDE SEQUENCE</scope>
</reference>
<dbReference type="Pfam" id="PF00179">
    <property type="entry name" value="UQ_con"/>
    <property type="match status" value="1"/>
</dbReference>
<keyword evidence="1" id="KW-0833">Ubl conjugation pathway</keyword>
<reference evidence="3" key="2">
    <citation type="submission" date="2014-03" db="EMBL/GenBank/DDBJ databases">
        <title>The whipworm genome and dual-species transcriptomics of an intimate host-pathogen interaction.</title>
        <authorList>
            <person name="Foth B.J."/>
            <person name="Tsai I.J."/>
            <person name="Reid A.J."/>
            <person name="Bancroft A.J."/>
            <person name="Nichol S."/>
            <person name="Tracey A."/>
            <person name="Holroyd N."/>
            <person name="Cotton J.A."/>
            <person name="Stanley E.J."/>
            <person name="Zarowiecki M."/>
            <person name="Liu J.Z."/>
            <person name="Huckvale T."/>
            <person name="Cooper P.J."/>
            <person name="Grencis R.K."/>
            <person name="Berriman M."/>
        </authorList>
    </citation>
    <scope>NUCLEOTIDE SEQUENCE [LARGE SCALE GENOMIC DNA]</scope>
</reference>
<dbReference type="Proteomes" id="UP000030665">
    <property type="component" value="Unassembled WGS sequence"/>
</dbReference>
<evidence type="ECO:0000313" key="3">
    <source>
        <dbReference type="EMBL" id="CDW54681.1"/>
    </source>
</evidence>
<protein>
    <submittedName>
        <fullName evidence="3">Ubiquitin conjugating enzyme E2 variant 1</fullName>
    </submittedName>
</protein>
<feature type="domain" description="UBC core" evidence="2">
    <location>
        <begin position="6"/>
        <end position="154"/>
    </location>
</feature>
<dbReference type="STRING" id="36087.A0A077Z3U1"/>
<dbReference type="InterPro" id="IPR000608">
    <property type="entry name" value="UBC"/>
</dbReference>